<comment type="function">
    <text evidence="1">Could be involved in insertion of integral membrane proteins into the membrane.</text>
</comment>
<protein>
    <recommendedName>
        <fullName evidence="1">Putative membrane protein insertion efficiency factor</fullName>
    </recommendedName>
</protein>
<dbReference type="AlphaFoldDB" id="A0A1F4SEI2"/>
<dbReference type="GO" id="GO:0005886">
    <property type="term" value="C:plasma membrane"/>
    <property type="evidence" value="ECO:0007669"/>
    <property type="project" value="UniProtKB-SubCell"/>
</dbReference>
<organism evidence="2 3">
    <name type="scientific">candidate division WOR-1 bacterium RIFOXYB2_FULL_37_13</name>
    <dbReference type="NCBI Taxonomy" id="1802579"/>
    <lineage>
        <taxon>Bacteria</taxon>
        <taxon>Bacillati</taxon>
        <taxon>Saganbacteria</taxon>
    </lineage>
</organism>
<evidence type="ECO:0000256" key="1">
    <source>
        <dbReference type="HAMAP-Rule" id="MF_00386"/>
    </source>
</evidence>
<dbReference type="Proteomes" id="UP000178417">
    <property type="component" value="Unassembled WGS sequence"/>
</dbReference>
<comment type="subcellular location">
    <subcellularLocation>
        <location evidence="1">Cell membrane</location>
        <topology evidence="1">Peripheral membrane protein</topology>
        <orientation evidence="1">Cytoplasmic side</orientation>
    </subcellularLocation>
</comment>
<evidence type="ECO:0000313" key="2">
    <source>
        <dbReference type="EMBL" id="OGC18824.1"/>
    </source>
</evidence>
<name>A0A1F4SEI2_UNCSA</name>
<dbReference type="EMBL" id="MEUB01000065">
    <property type="protein sequence ID" value="OGC18824.1"/>
    <property type="molecule type" value="Genomic_DNA"/>
</dbReference>
<gene>
    <name evidence="2" type="ORF">A2310_08280</name>
</gene>
<comment type="similarity">
    <text evidence="1">Belongs to the UPF0161 family.</text>
</comment>
<dbReference type="SMART" id="SM01234">
    <property type="entry name" value="Haemolytic"/>
    <property type="match status" value="1"/>
</dbReference>
<proteinExistence type="inferred from homology"/>
<dbReference type="InterPro" id="IPR002696">
    <property type="entry name" value="Membr_insert_effic_factor_YidD"/>
</dbReference>
<keyword evidence="1" id="KW-1003">Cell membrane</keyword>
<dbReference type="HAMAP" id="MF_00386">
    <property type="entry name" value="UPF0161_YidD"/>
    <property type="match status" value="1"/>
</dbReference>
<accession>A0A1F4SEI2</accession>
<evidence type="ECO:0000313" key="3">
    <source>
        <dbReference type="Proteomes" id="UP000178417"/>
    </source>
</evidence>
<dbReference type="PANTHER" id="PTHR33383">
    <property type="entry name" value="MEMBRANE PROTEIN INSERTION EFFICIENCY FACTOR-RELATED"/>
    <property type="match status" value="1"/>
</dbReference>
<dbReference type="Pfam" id="PF01809">
    <property type="entry name" value="YidD"/>
    <property type="match status" value="1"/>
</dbReference>
<dbReference type="PANTHER" id="PTHR33383:SF1">
    <property type="entry name" value="MEMBRANE PROTEIN INSERTION EFFICIENCY FACTOR-RELATED"/>
    <property type="match status" value="1"/>
</dbReference>
<sequence>MKQQEKLSLLARSLLFFVVLYRKTQPFRPRACRFYPSCSHYAQNAIEKHGAIGIFIAFMRILRCNPFFKGGYDPVR</sequence>
<dbReference type="STRING" id="1802579.A2310_08280"/>
<comment type="caution">
    <text evidence="2">The sequence shown here is derived from an EMBL/GenBank/DDBJ whole genome shotgun (WGS) entry which is preliminary data.</text>
</comment>
<reference evidence="2 3" key="1">
    <citation type="journal article" date="2016" name="Nat. Commun.">
        <title>Thousands of microbial genomes shed light on interconnected biogeochemical processes in an aquifer system.</title>
        <authorList>
            <person name="Anantharaman K."/>
            <person name="Brown C.T."/>
            <person name="Hug L.A."/>
            <person name="Sharon I."/>
            <person name="Castelle C.J."/>
            <person name="Probst A.J."/>
            <person name="Thomas B.C."/>
            <person name="Singh A."/>
            <person name="Wilkins M.J."/>
            <person name="Karaoz U."/>
            <person name="Brodie E.L."/>
            <person name="Williams K.H."/>
            <person name="Hubbard S.S."/>
            <person name="Banfield J.F."/>
        </authorList>
    </citation>
    <scope>NUCLEOTIDE SEQUENCE [LARGE SCALE GENOMIC DNA]</scope>
</reference>
<keyword evidence="1" id="KW-0472">Membrane</keyword>
<dbReference type="NCBIfam" id="TIGR00278">
    <property type="entry name" value="membrane protein insertion efficiency factor YidD"/>
    <property type="match status" value="1"/>
</dbReference>